<sequence>MSDPFEPVELHGKCVLIAGGTTGAGYAIARLLAAQGCRVYVCGRDAEDLQRALQSIRDEGGEIHGCNVDLEGSGGIEQLFSDADAWLGGLDIAIMCAGLASHGKLEEMSHEECRRVVKVNLLSVIGCSLEAMRRMAGKRGQIVMIGSLSAEVFDGEAAVYTATKCGVRGFASSLRKEANPAGVRVALIEPGSIGTDMVDESAVEQRRMQEEMKMLRPEDIARSVLHVLIQPPLCDVIQLQVRPHLQLI</sequence>
<evidence type="ECO:0000313" key="5">
    <source>
        <dbReference type="EMBL" id="QJE95137.1"/>
    </source>
</evidence>
<reference evidence="5 6" key="1">
    <citation type="submission" date="2020-04" db="EMBL/GenBank/DDBJ databases">
        <title>Luteolibacter sp. G-1-1-1 isolated from soil.</title>
        <authorList>
            <person name="Dahal R.H."/>
        </authorList>
    </citation>
    <scope>NUCLEOTIDE SEQUENCE [LARGE SCALE GENOMIC DNA]</scope>
    <source>
        <strain evidence="5 6">G-1-1-1</strain>
    </source>
</reference>
<keyword evidence="2" id="KW-0560">Oxidoreductase</keyword>
<dbReference type="SUPFAM" id="SSF51735">
    <property type="entry name" value="NAD(P)-binding Rossmann-fold domains"/>
    <property type="match status" value="1"/>
</dbReference>
<dbReference type="Pfam" id="PF00106">
    <property type="entry name" value="adh_short"/>
    <property type="match status" value="1"/>
</dbReference>
<dbReference type="PRINTS" id="PR00081">
    <property type="entry name" value="GDHRDH"/>
</dbReference>
<dbReference type="InterPro" id="IPR002347">
    <property type="entry name" value="SDR_fam"/>
</dbReference>
<accession>A0A858RE91</accession>
<dbReference type="InterPro" id="IPR057326">
    <property type="entry name" value="KR_dom"/>
</dbReference>
<dbReference type="InterPro" id="IPR036291">
    <property type="entry name" value="NAD(P)-bd_dom_sf"/>
</dbReference>
<protein>
    <submittedName>
        <fullName evidence="5">SDR family oxidoreductase</fullName>
    </submittedName>
</protein>
<proteinExistence type="inferred from homology"/>
<dbReference type="PANTHER" id="PTHR44196">
    <property type="entry name" value="DEHYDROGENASE/REDUCTASE SDR FAMILY MEMBER 7B"/>
    <property type="match status" value="1"/>
</dbReference>
<dbReference type="Gene3D" id="3.40.50.720">
    <property type="entry name" value="NAD(P)-binding Rossmann-like Domain"/>
    <property type="match status" value="1"/>
</dbReference>
<dbReference type="SMART" id="SM00822">
    <property type="entry name" value="PKS_KR"/>
    <property type="match status" value="1"/>
</dbReference>
<keyword evidence="6" id="KW-1185">Reference proteome</keyword>
<gene>
    <name evidence="5" type="ORF">HHL09_04905</name>
</gene>
<comment type="similarity">
    <text evidence="1 3">Belongs to the short-chain dehydrogenases/reductases (SDR) family.</text>
</comment>
<dbReference type="EMBL" id="CP051774">
    <property type="protein sequence ID" value="QJE95137.1"/>
    <property type="molecule type" value="Genomic_DNA"/>
</dbReference>
<evidence type="ECO:0000256" key="1">
    <source>
        <dbReference type="ARBA" id="ARBA00006484"/>
    </source>
</evidence>
<dbReference type="GO" id="GO:0016020">
    <property type="term" value="C:membrane"/>
    <property type="evidence" value="ECO:0007669"/>
    <property type="project" value="TreeGrafter"/>
</dbReference>
<dbReference type="CDD" id="cd05233">
    <property type="entry name" value="SDR_c"/>
    <property type="match status" value="1"/>
</dbReference>
<dbReference type="PRINTS" id="PR00080">
    <property type="entry name" value="SDRFAMILY"/>
</dbReference>
<evidence type="ECO:0000259" key="4">
    <source>
        <dbReference type="SMART" id="SM00822"/>
    </source>
</evidence>
<feature type="domain" description="Ketoreductase" evidence="4">
    <location>
        <begin position="13"/>
        <end position="191"/>
    </location>
</feature>
<dbReference type="KEGG" id="luo:HHL09_04905"/>
<dbReference type="AlphaFoldDB" id="A0A858RE91"/>
<organism evidence="5 6">
    <name type="scientific">Luteolibacter luteus</name>
    <dbReference type="NCBI Taxonomy" id="2728835"/>
    <lineage>
        <taxon>Bacteria</taxon>
        <taxon>Pseudomonadati</taxon>
        <taxon>Verrucomicrobiota</taxon>
        <taxon>Verrucomicrobiia</taxon>
        <taxon>Verrucomicrobiales</taxon>
        <taxon>Verrucomicrobiaceae</taxon>
        <taxon>Luteolibacter</taxon>
    </lineage>
</organism>
<dbReference type="GO" id="GO:0016491">
    <property type="term" value="F:oxidoreductase activity"/>
    <property type="evidence" value="ECO:0007669"/>
    <property type="project" value="UniProtKB-KW"/>
</dbReference>
<dbReference type="RefSeq" id="WP_169453358.1">
    <property type="nucleotide sequence ID" value="NZ_CP051774.1"/>
</dbReference>
<dbReference type="PANTHER" id="PTHR44196:SF1">
    <property type="entry name" value="DEHYDROGENASE_REDUCTASE SDR FAMILY MEMBER 7B"/>
    <property type="match status" value="1"/>
</dbReference>
<name>A0A858RE91_9BACT</name>
<evidence type="ECO:0000256" key="2">
    <source>
        <dbReference type="ARBA" id="ARBA00023002"/>
    </source>
</evidence>
<dbReference type="Proteomes" id="UP000501812">
    <property type="component" value="Chromosome"/>
</dbReference>
<evidence type="ECO:0000256" key="3">
    <source>
        <dbReference type="RuleBase" id="RU000363"/>
    </source>
</evidence>
<evidence type="ECO:0000313" key="6">
    <source>
        <dbReference type="Proteomes" id="UP000501812"/>
    </source>
</evidence>